<evidence type="ECO:0000313" key="2">
    <source>
        <dbReference type="EMBL" id="RGU54432.1"/>
    </source>
</evidence>
<dbReference type="Proteomes" id="UP000283426">
    <property type="component" value="Unassembled WGS sequence"/>
</dbReference>
<evidence type="ECO:0000313" key="4">
    <source>
        <dbReference type="Proteomes" id="UP000283426"/>
    </source>
</evidence>
<dbReference type="InterPro" id="IPR043834">
    <property type="entry name" value="REC"/>
</dbReference>
<protein>
    <recommendedName>
        <fullName evidence="1">Response receiver domain-containing protein</fullName>
    </recommendedName>
</protein>
<accession>A0A412TKX4</accession>
<evidence type="ECO:0000259" key="1">
    <source>
        <dbReference type="Pfam" id="PF19192"/>
    </source>
</evidence>
<proteinExistence type="predicted"/>
<organism evidence="2 5">
    <name type="scientific">Odoribacter splanchnicus</name>
    <dbReference type="NCBI Taxonomy" id="28118"/>
    <lineage>
        <taxon>Bacteria</taxon>
        <taxon>Pseudomonadati</taxon>
        <taxon>Bacteroidota</taxon>
        <taxon>Bacteroidia</taxon>
        <taxon>Bacteroidales</taxon>
        <taxon>Odoribacteraceae</taxon>
        <taxon>Odoribacter</taxon>
    </lineage>
</organism>
<comment type="caution">
    <text evidence="2">The sequence shown here is derived from an EMBL/GenBank/DDBJ whole genome shotgun (WGS) entry which is preliminary data.</text>
</comment>
<dbReference type="GeneID" id="61274497"/>
<dbReference type="Pfam" id="PF19192">
    <property type="entry name" value="Response_reg_2"/>
    <property type="match status" value="1"/>
</dbReference>
<reference evidence="4 5" key="1">
    <citation type="submission" date="2018-08" db="EMBL/GenBank/DDBJ databases">
        <title>A genome reference for cultivated species of the human gut microbiota.</title>
        <authorList>
            <person name="Zou Y."/>
            <person name="Xue W."/>
            <person name="Luo G."/>
        </authorList>
    </citation>
    <scope>NUCLEOTIDE SEQUENCE [LARGE SCALE GENOMIC DNA]</scope>
    <source>
        <strain evidence="3 4">AF14-6AC</strain>
        <strain evidence="2 5">AF16-14</strain>
    </source>
</reference>
<evidence type="ECO:0000313" key="3">
    <source>
        <dbReference type="EMBL" id="RGV21407.1"/>
    </source>
</evidence>
<dbReference type="RefSeq" id="WP_013611526.1">
    <property type="nucleotide sequence ID" value="NZ_LT906459.1"/>
</dbReference>
<dbReference type="EMBL" id="QRYC01000031">
    <property type="protein sequence ID" value="RGU54432.1"/>
    <property type="molecule type" value="Genomic_DNA"/>
</dbReference>
<name>A0A412TKX4_9BACT</name>
<dbReference type="OMA" id="DITISWT"/>
<gene>
    <name evidence="3" type="ORF">DWW24_15075</name>
    <name evidence="2" type="ORF">DWW57_16305</name>
</gene>
<dbReference type="AlphaFoldDB" id="A0A412TKX4"/>
<feature type="domain" description="Response receiver" evidence="1">
    <location>
        <begin position="15"/>
        <end position="155"/>
    </location>
</feature>
<dbReference type="Proteomes" id="UP000284243">
    <property type="component" value="Unassembled WGS sequence"/>
</dbReference>
<evidence type="ECO:0000313" key="5">
    <source>
        <dbReference type="Proteomes" id="UP000284243"/>
    </source>
</evidence>
<sequence>MLETGQIKAIVSGAIQSAVCIDDQYQEPYQTTSGKESLNIEFPACLYRSFRVNGKCDLDIYNFKGYDTFLEDQEYLFNNKELLILDWELDPESQVKYTDALKVLQKAVECDYVQFVTLYTQEENINNIAGQVFSYFRNFGTAEEQEKKLEGLIEKTDKFLKEIESDCTADDLRAVLGEETDGYSLYPHRRREIGESIKLQVTKLLPEWKKLCSFFSSELILEAGFNNSEEFYIWYECYKKGYFFCQREPGEFAVMPVKAEVPALLVNNTLVFILNKKGTGTGISPDDVYDRICQVISGVPNIRSLLLSLRLKEVLHKRLCMVGKGLGGLDEKALVYHASNYKLDKEESLMSYIVTCFAGHIVQEMTENTQLSELNALLYEEEPEVPTPKQLAELNCFLTFTDKDKLPAEMHQLKGGDIFRLTSPVEEGKENTDMEYVICITQGCDALRPEQKINYNFAFTGGIKVSKLSRALEKTEEEHFSFLSGNEVVKWNLNFFTLYIKEHIFNVNIPIPVTVNGAPNKLVYIGNQKDIFSQRVINATFNRALRMGVDLPHKMKE</sequence>
<dbReference type="EMBL" id="QRYW01000035">
    <property type="protein sequence ID" value="RGV21407.1"/>
    <property type="molecule type" value="Genomic_DNA"/>
</dbReference>